<dbReference type="EMBL" id="SAXA01000010">
    <property type="protein sequence ID" value="RXQ92260.1"/>
    <property type="molecule type" value="Genomic_DNA"/>
</dbReference>
<feature type="domain" description="DUF5808" evidence="2">
    <location>
        <begin position="16"/>
        <end position="42"/>
    </location>
</feature>
<reference evidence="3 4" key="1">
    <citation type="submission" date="2019-01" db="EMBL/GenBank/DDBJ databases">
        <title>Ancylomarina salipaludis sp. nov., isolated from a salt marsh.</title>
        <authorList>
            <person name="Yoon J.-H."/>
        </authorList>
    </citation>
    <scope>NUCLEOTIDE SEQUENCE [LARGE SCALE GENOMIC DNA]</scope>
    <source>
        <strain evidence="3 4">SHSM-M15</strain>
    </source>
</reference>
<gene>
    <name evidence="3" type="ORF">EO244_11935</name>
</gene>
<evidence type="ECO:0000313" key="4">
    <source>
        <dbReference type="Proteomes" id="UP000289703"/>
    </source>
</evidence>
<organism evidence="3 4">
    <name type="scientific">Ancylomarina salipaludis</name>
    <dbReference type="NCBI Taxonomy" id="2501299"/>
    <lineage>
        <taxon>Bacteria</taxon>
        <taxon>Pseudomonadati</taxon>
        <taxon>Bacteroidota</taxon>
        <taxon>Bacteroidia</taxon>
        <taxon>Marinilabiliales</taxon>
        <taxon>Marinifilaceae</taxon>
        <taxon>Ancylomarina</taxon>
    </lineage>
</organism>
<dbReference type="AlphaFoldDB" id="A0A4Q1JL74"/>
<proteinExistence type="predicted"/>
<dbReference type="OrthoDB" id="157646at2"/>
<keyword evidence="1" id="KW-0812">Transmembrane</keyword>
<sequence>MSKNPANWRGIFYYNRKDPRIRVPKLEPGLGWTLNFANPYSYVIIIALAGIIALCMYLGL</sequence>
<evidence type="ECO:0000259" key="2">
    <source>
        <dbReference type="Pfam" id="PF19124"/>
    </source>
</evidence>
<feature type="transmembrane region" description="Helical" evidence="1">
    <location>
        <begin position="40"/>
        <end position="59"/>
    </location>
</feature>
<evidence type="ECO:0000256" key="1">
    <source>
        <dbReference type="SAM" id="Phobius"/>
    </source>
</evidence>
<name>A0A4Q1JL74_9BACT</name>
<dbReference type="Pfam" id="PF19124">
    <property type="entry name" value="DUF5808"/>
    <property type="match status" value="1"/>
</dbReference>
<comment type="caution">
    <text evidence="3">The sequence shown here is derived from an EMBL/GenBank/DDBJ whole genome shotgun (WGS) entry which is preliminary data.</text>
</comment>
<keyword evidence="4" id="KW-1185">Reference proteome</keyword>
<accession>A0A4Q1JL74</accession>
<keyword evidence="1" id="KW-1133">Transmembrane helix</keyword>
<evidence type="ECO:0000313" key="3">
    <source>
        <dbReference type="EMBL" id="RXQ92260.1"/>
    </source>
</evidence>
<keyword evidence="1" id="KW-0472">Membrane</keyword>
<protein>
    <recommendedName>
        <fullName evidence="2">DUF5808 domain-containing protein</fullName>
    </recommendedName>
</protein>
<dbReference type="InterPro" id="IPR043831">
    <property type="entry name" value="DUF5808"/>
</dbReference>
<dbReference type="Proteomes" id="UP000289703">
    <property type="component" value="Unassembled WGS sequence"/>
</dbReference>